<protein>
    <submittedName>
        <fullName evidence="1">Uncharacterized protein</fullName>
    </submittedName>
</protein>
<gene>
    <name evidence="1" type="ORF">M422DRAFT_252777</name>
</gene>
<accession>A0A0C9VZ92</accession>
<name>A0A0C9VZ92_SPHS4</name>
<dbReference type="Proteomes" id="UP000054279">
    <property type="component" value="Unassembled WGS sequence"/>
</dbReference>
<evidence type="ECO:0000313" key="1">
    <source>
        <dbReference type="EMBL" id="KIJ43861.1"/>
    </source>
</evidence>
<keyword evidence="2" id="KW-1185">Reference proteome</keyword>
<evidence type="ECO:0000313" key="2">
    <source>
        <dbReference type="Proteomes" id="UP000054279"/>
    </source>
</evidence>
<proteinExistence type="predicted"/>
<dbReference type="HOGENOM" id="CLU_1971902_0_0_1"/>
<dbReference type="EMBL" id="KN837120">
    <property type="protein sequence ID" value="KIJ43861.1"/>
    <property type="molecule type" value="Genomic_DNA"/>
</dbReference>
<reference evidence="1 2" key="1">
    <citation type="submission" date="2014-06" db="EMBL/GenBank/DDBJ databases">
        <title>Evolutionary Origins and Diversification of the Mycorrhizal Mutualists.</title>
        <authorList>
            <consortium name="DOE Joint Genome Institute"/>
            <consortium name="Mycorrhizal Genomics Consortium"/>
            <person name="Kohler A."/>
            <person name="Kuo A."/>
            <person name="Nagy L.G."/>
            <person name="Floudas D."/>
            <person name="Copeland A."/>
            <person name="Barry K.W."/>
            <person name="Cichocki N."/>
            <person name="Veneault-Fourrey C."/>
            <person name="LaButti K."/>
            <person name="Lindquist E.A."/>
            <person name="Lipzen A."/>
            <person name="Lundell T."/>
            <person name="Morin E."/>
            <person name="Murat C."/>
            <person name="Riley R."/>
            <person name="Ohm R."/>
            <person name="Sun H."/>
            <person name="Tunlid A."/>
            <person name="Henrissat B."/>
            <person name="Grigoriev I.V."/>
            <person name="Hibbett D.S."/>
            <person name="Martin F."/>
        </authorList>
    </citation>
    <scope>NUCLEOTIDE SEQUENCE [LARGE SCALE GENOMIC DNA]</scope>
    <source>
        <strain evidence="1 2">SS14</strain>
    </source>
</reference>
<sequence length="127" mass="13915">MLKLEAIRQSGFTIPPVPIPRTQAEALNLQFQLSSLSSSTQMVVLTEPSVPLSLLTEQESPVARAAATVQDLFNKSDTNLRASEDEDALSDTESITMDAGDEFDFSLLKSVKIHASGEHKYKQHQTP</sequence>
<organism evidence="1 2">
    <name type="scientific">Sphaerobolus stellatus (strain SS14)</name>
    <dbReference type="NCBI Taxonomy" id="990650"/>
    <lineage>
        <taxon>Eukaryota</taxon>
        <taxon>Fungi</taxon>
        <taxon>Dikarya</taxon>
        <taxon>Basidiomycota</taxon>
        <taxon>Agaricomycotina</taxon>
        <taxon>Agaricomycetes</taxon>
        <taxon>Phallomycetidae</taxon>
        <taxon>Geastrales</taxon>
        <taxon>Sphaerobolaceae</taxon>
        <taxon>Sphaerobolus</taxon>
    </lineage>
</organism>
<dbReference type="AlphaFoldDB" id="A0A0C9VZ92"/>